<dbReference type="Proteomes" id="UP000735302">
    <property type="component" value="Unassembled WGS sequence"/>
</dbReference>
<feature type="region of interest" description="Disordered" evidence="1">
    <location>
        <begin position="1"/>
        <end position="22"/>
    </location>
</feature>
<evidence type="ECO:0000313" key="2">
    <source>
        <dbReference type="EMBL" id="GFN89564.1"/>
    </source>
</evidence>
<comment type="caution">
    <text evidence="2">The sequence shown here is derived from an EMBL/GenBank/DDBJ whole genome shotgun (WGS) entry which is preliminary data.</text>
</comment>
<name>A0AAV3Z315_9GAST</name>
<protein>
    <submittedName>
        <fullName evidence="2">Uncharacterized protein</fullName>
    </submittedName>
</protein>
<accession>A0AAV3Z315</accession>
<organism evidence="2 3">
    <name type="scientific">Plakobranchus ocellatus</name>
    <dbReference type="NCBI Taxonomy" id="259542"/>
    <lineage>
        <taxon>Eukaryota</taxon>
        <taxon>Metazoa</taxon>
        <taxon>Spiralia</taxon>
        <taxon>Lophotrochozoa</taxon>
        <taxon>Mollusca</taxon>
        <taxon>Gastropoda</taxon>
        <taxon>Heterobranchia</taxon>
        <taxon>Euthyneura</taxon>
        <taxon>Panpulmonata</taxon>
        <taxon>Sacoglossa</taxon>
        <taxon>Placobranchoidea</taxon>
        <taxon>Plakobranchidae</taxon>
        <taxon>Plakobranchus</taxon>
    </lineage>
</organism>
<feature type="compositionally biased region" description="Basic and acidic residues" evidence="1">
    <location>
        <begin position="1"/>
        <end position="21"/>
    </location>
</feature>
<evidence type="ECO:0000256" key="1">
    <source>
        <dbReference type="SAM" id="MobiDB-lite"/>
    </source>
</evidence>
<sequence length="87" mass="9850">MTVDDNHDWDNTDDDNNHADDDVCEMMRIQQQQQLLWNLYRSEHSVQSSTYMYCVIGGQASPRPPIVPGGGDVELSFTFLSLRASSV</sequence>
<gene>
    <name evidence="2" type="ORF">PoB_001607000</name>
</gene>
<proteinExistence type="predicted"/>
<evidence type="ECO:0000313" key="3">
    <source>
        <dbReference type="Proteomes" id="UP000735302"/>
    </source>
</evidence>
<reference evidence="2 3" key="1">
    <citation type="journal article" date="2021" name="Elife">
        <title>Chloroplast acquisition without the gene transfer in kleptoplastic sea slugs, Plakobranchus ocellatus.</title>
        <authorList>
            <person name="Maeda T."/>
            <person name="Takahashi S."/>
            <person name="Yoshida T."/>
            <person name="Shimamura S."/>
            <person name="Takaki Y."/>
            <person name="Nagai Y."/>
            <person name="Toyoda A."/>
            <person name="Suzuki Y."/>
            <person name="Arimoto A."/>
            <person name="Ishii H."/>
            <person name="Satoh N."/>
            <person name="Nishiyama T."/>
            <person name="Hasebe M."/>
            <person name="Maruyama T."/>
            <person name="Minagawa J."/>
            <person name="Obokata J."/>
            <person name="Shigenobu S."/>
        </authorList>
    </citation>
    <scope>NUCLEOTIDE SEQUENCE [LARGE SCALE GENOMIC DNA]</scope>
</reference>
<dbReference type="EMBL" id="BLXT01001944">
    <property type="protein sequence ID" value="GFN89564.1"/>
    <property type="molecule type" value="Genomic_DNA"/>
</dbReference>
<keyword evidence="3" id="KW-1185">Reference proteome</keyword>
<dbReference type="AlphaFoldDB" id="A0AAV3Z315"/>